<name>A0A1V1NTM6_9BACT</name>
<protein>
    <recommendedName>
        <fullName evidence="3">MobA-like NTP transferase domain-containing protein</fullName>
    </recommendedName>
</protein>
<evidence type="ECO:0000313" key="4">
    <source>
        <dbReference type="EMBL" id="ETR65921.1"/>
    </source>
</evidence>
<dbReference type="InterPro" id="IPR029044">
    <property type="entry name" value="Nucleotide-diphossugar_trans"/>
</dbReference>
<evidence type="ECO:0000313" key="5">
    <source>
        <dbReference type="Proteomes" id="UP000189670"/>
    </source>
</evidence>
<dbReference type="PANTHER" id="PTHR43584">
    <property type="entry name" value="NUCLEOTIDYL TRANSFERASE"/>
    <property type="match status" value="1"/>
</dbReference>
<dbReference type="Pfam" id="PF12804">
    <property type="entry name" value="NTP_transf_3"/>
    <property type="match status" value="1"/>
</dbReference>
<keyword evidence="2" id="KW-0548">Nucleotidyltransferase</keyword>
<comment type="caution">
    <text evidence="4">The sequence shown here is derived from an EMBL/GenBank/DDBJ whole genome shotgun (WGS) entry which is preliminary data.</text>
</comment>
<dbReference type="Gene3D" id="3.90.550.10">
    <property type="entry name" value="Spore Coat Polysaccharide Biosynthesis Protein SpsA, Chain A"/>
    <property type="match status" value="1"/>
</dbReference>
<keyword evidence="1" id="KW-0808">Transferase</keyword>
<gene>
    <name evidence="4" type="ORF">OMM_13519</name>
</gene>
<sequence>MHAIILTAGLGKRMRPKTFNNHKTLLQVGGKTILCRIIDALLDNNICHITIGTGYFEDRLTRYLENNYPQIQFNYMNNSRFHETNNIYSLSQILNTCEIDDDILLIESDLVFDGSVINRIIHSSYENVALLDKYRPGMDGTVVEIADNKIINIFLPHIQDKNFSYENKYKTLNIYKFSNEFCKNVFKKLLNFYVNSIDDNCYYEYILGVLIYIQKETIYAELIQGEKWAEVDDVNDLDIAEYIFNPSQRLKQVNQKFGGLWNYDLLDFCFPIN</sequence>
<feature type="non-terminal residue" evidence="4">
    <location>
        <position position="273"/>
    </location>
</feature>
<dbReference type="InterPro" id="IPR050065">
    <property type="entry name" value="GlmU-like"/>
</dbReference>
<dbReference type="SUPFAM" id="SSF53448">
    <property type="entry name" value="Nucleotide-diphospho-sugar transferases"/>
    <property type="match status" value="1"/>
</dbReference>
<accession>A0A1V1NTM6</accession>
<dbReference type="EMBL" id="ATBP01002384">
    <property type="protein sequence ID" value="ETR65921.1"/>
    <property type="molecule type" value="Genomic_DNA"/>
</dbReference>
<evidence type="ECO:0000259" key="3">
    <source>
        <dbReference type="Pfam" id="PF12804"/>
    </source>
</evidence>
<dbReference type="AlphaFoldDB" id="A0A1V1NTM6"/>
<reference evidence="5" key="1">
    <citation type="submission" date="2012-11" db="EMBL/GenBank/DDBJ databases">
        <authorList>
            <person name="Lucero-Rivera Y.E."/>
            <person name="Tovar-Ramirez D."/>
        </authorList>
    </citation>
    <scope>NUCLEOTIDE SEQUENCE [LARGE SCALE GENOMIC DNA]</scope>
    <source>
        <strain evidence="5">Araruama</strain>
    </source>
</reference>
<dbReference type="CDD" id="cd02523">
    <property type="entry name" value="PC_cytidylyltransferase"/>
    <property type="match status" value="1"/>
</dbReference>
<proteinExistence type="predicted"/>
<dbReference type="GO" id="GO:0016779">
    <property type="term" value="F:nucleotidyltransferase activity"/>
    <property type="evidence" value="ECO:0007669"/>
    <property type="project" value="UniProtKB-KW"/>
</dbReference>
<dbReference type="InterPro" id="IPR025877">
    <property type="entry name" value="MobA-like_NTP_Trfase"/>
</dbReference>
<dbReference type="PANTHER" id="PTHR43584:SF5">
    <property type="entry name" value="PROTEIN LICC"/>
    <property type="match status" value="1"/>
</dbReference>
<dbReference type="Proteomes" id="UP000189670">
    <property type="component" value="Unassembled WGS sequence"/>
</dbReference>
<feature type="domain" description="MobA-like NTP transferase" evidence="3">
    <location>
        <begin position="3"/>
        <end position="125"/>
    </location>
</feature>
<evidence type="ECO:0000256" key="2">
    <source>
        <dbReference type="ARBA" id="ARBA00022695"/>
    </source>
</evidence>
<organism evidence="4 5">
    <name type="scientific">Candidatus Magnetoglobus multicellularis str. Araruama</name>
    <dbReference type="NCBI Taxonomy" id="890399"/>
    <lineage>
        <taxon>Bacteria</taxon>
        <taxon>Pseudomonadati</taxon>
        <taxon>Thermodesulfobacteriota</taxon>
        <taxon>Desulfobacteria</taxon>
        <taxon>Desulfobacterales</taxon>
        <taxon>Desulfobacteraceae</taxon>
        <taxon>Candidatus Magnetoglobus</taxon>
    </lineage>
</organism>
<evidence type="ECO:0000256" key="1">
    <source>
        <dbReference type="ARBA" id="ARBA00022679"/>
    </source>
</evidence>